<dbReference type="SMART" id="SM00517">
    <property type="entry name" value="PolyA"/>
    <property type="match status" value="1"/>
</dbReference>
<organism evidence="3 4">
    <name type="scientific">Penstemon davidsonii</name>
    <dbReference type="NCBI Taxonomy" id="160366"/>
    <lineage>
        <taxon>Eukaryota</taxon>
        <taxon>Viridiplantae</taxon>
        <taxon>Streptophyta</taxon>
        <taxon>Embryophyta</taxon>
        <taxon>Tracheophyta</taxon>
        <taxon>Spermatophyta</taxon>
        <taxon>Magnoliopsida</taxon>
        <taxon>eudicotyledons</taxon>
        <taxon>Gunneridae</taxon>
        <taxon>Pentapetalae</taxon>
        <taxon>asterids</taxon>
        <taxon>lamiids</taxon>
        <taxon>Lamiales</taxon>
        <taxon>Plantaginaceae</taxon>
        <taxon>Cheloneae</taxon>
        <taxon>Penstemon</taxon>
    </lineage>
</organism>
<dbReference type="Pfam" id="PF00658">
    <property type="entry name" value="MLLE"/>
    <property type="match status" value="1"/>
</dbReference>
<feature type="compositionally biased region" description="Polar residues" evidence="1">
    <location>
        <begin position="25"/>
        <end position="41"/>
    </location>
</feature>
<dbReference type="PANTHER" id="PTHR46276:SF1">
    <property type="entry name" value="E3 UBIQUITIN-PROTEIN LIGASE UBR5"/>
    <property type="match status" value="1"/>
</dbReference>
<reference evidence="3 4" key="1">
    <citation type="journal article" date="2023" name="bioRxiv">
        <title>Genome report: Whole genome sequence and annotation of Penstemon davidsonii.</title>
        <authorList>
            <person name="Ostevik K.L."/>
            <person name="Alabady M."/>
            <person name="Zhang M."/>
            <person name="Rausher M.D."/>
        </authorList>
    </citation>
    <scope>NUCLEOTIDE SEQUENCE [LARGE SCALE GENOMIC DNA]</scope>
    <source>
        <strain evidence="3">DNT005</strain>
        <tissue evidence="3">Whole leaf</tissue>
    </source>
</reference>
<evidence type="ECO:0000256" key="1">
    <source>
        <dbReference type="SAM" id="MobiDB-lite"/>
    </source>
</evidence>
<feature type="region of interest" description="Disordered" evidence="1">
    <location>
        <begin position="25"/>
        <end position="44"/>
    </location>
</feature>
<feature type="domain" description="PABC" evidence="2">
    <location>
        <begin position="64"/>
        <end position="169"/>
    </location>
</feature>
<dbReference type="InterPro" id="IPR002004">
    <property type="entry name" value="PABP_HYD_C"/>
</dbReference>
<evidence type="ECO:0000313" key="4">
    <source>
        <dbReference type="Proteomes" id="UP001291926"/>
    </source>
</evidence>
<evidence type="ECO:0000259" key="2">
    <source>
        <dbReference type="PROSITE" id="PS51309"/>
    </source>
</evidence>
<protein>
    <recommendedName>
        <fullName evidence="2">PABC domain-containing protein</fullName>
    </recommendedName>
</protein>
<evidence type="ECO:0000313" key="3">
    <source>
        <dbReference type="EMBL" id="KAK4481127.1"/>
    </source>
</evidence>
<sequence length="189" mass="20265">MNGHVIPQAGGPAYALHLQQQQAHSVASSKDSSNQQQGSSREMNRGSAAFRPLLIASRPGGAEGSEMLSSLLAAAPPKKQKQILGERIFPLVSELNVSINLSSWQIYPQIQLSLLLICTIITFQPELAAKITGMLLEMDNAELLLLLDSAESLAAKVDEAVEVLKLSKPKVSNQDSLHSKFLAAEVAVN</sequence>
<name>A0ABR0CW29_9LAMI</name>
<gene>
    <name evidence="3" type="ORF">RD792_012004</name>
</gene>
<dbReference type="PROSITE" id="PS51309">
    <property type="entry name" value="PABC"/>
    <property type="match status" value="1"/>
</dbReference>
<comment type="caution">
    <text evidence="3">The sequence shown here is derived from an EMBL/GenBank/DDBJ whole genome shotgun (WGS) entry which is preliminary data.</text>
</comment>
<accession>A0ABR0CW29</accession>
<dbReference type="Gene3D" id="1.10.1900.10">
    <property type="entry name" value="c-terminal domain of poly(a) binding protein"/>
    <property type="match status" value="1"/>
</dbReference>
<dbReference type="Proteomes" id="UP001291926">
    <property type="component" value="Unassembled WGS sequence"/>
</dbReference>
<proteinExistence type="predicted"/>
<dbReference type="EMBL" id="JAYDYQ010002685">
    <property type="protein sequence ID" value="KAK4481127.1"/>
    <property type="molecule type" value="Genomic_DNA"/>
</dbReference>
<keyword evidence="4" id="KW-1185">Reference proteome</keyword>
<dbReference type="SUPFAM" id="SSF63570">
    <property type="entry name" value="PABC (PABP) domain"/>
    <property type="match status" value="2"/>
</dbReference>
<dbReference type="InterPro" id="IPR036053">
    <property type="entry name" value="PABP-dom"/>
</dbReference>
<dbReference type="PANTHER" id="PTHR46276">
    <property type="entry name" value="E3 UBIQUITIN-PROTEIN LIGASE UBR5"/>
    <property type="match status" value="1"/>
</dbReference>